<keyword evidence="6" id="KW-1185">Reference proteome</keyword>
<evidence type="ECO:0000256" key="1">
    <source>
        <dbReference type="ARBA" id="ARBA00023015"/>
    </source>
</evidence>
<dbReference type="Proteomes" id="UP000825100">
    <property type="component" value="Chromosome"/>
</dbReference>
<proteinExistence type="predicted"/>
<protein>
    <submittedName>
        <fullName evidence="5">GntR family transcriptional regulator</fullName>
    </submittedName>
</protein>
<dbReference type="InterPro" id="IPR011663">
    <property type="entry name" value="UTRA"/>
</dbReference>
<keyword evidence="1" id="KW-0805">Transcription regulation</keyword>
<dbReference type="SMART" id="SM00866">
    <property type="entry name" value="UTRA"/>
    <property type="match status" value="1"/>
</dbReference>
<dbReference type="InterPro" id="IPR036388">
    <property type="entry name" value="WH-like_DNA-bd_sf"/>
</dbReference>
<dbReference type="RefSeq" id="WP_237023215.1">
    <property type="nucleotide sequence ID" value="NZ_AP024685.1"/>
</dbReference>
<evidence type="ECO:0000259" key="4">
    <source>
        <dbReference type="PROSITE" id="PS50949"/>
    </source>
</evidence>
<reference evidence="5 6" key="1">
    <citation type="submission" date="2021-05" db="EMBL/GenBank/DDBJ databases">
        <title>Complete Genome Sequence of Latilactobacillus sp. Strain WDN19, a High D-Aspartate-producing Lactic Acid Bacterium Isolated from a Japanese Pickle.</title>
        <authorList>
            <person name="Kajitani K."/>
            <person name="Takahashi S."/>
        </authorList>
    </citation>
    <scope>NUCLEOTIDE SEQUENCE [LARGE SCALE GENOMIC DNA]</scope>
    <source>
        <strain evidence="5 6">WDN19</strain>
    </source>
</reference>
<dbReference type="PANTHER" id="PTHR44846">
    <property type="entry name" value="MANNOSYL-D-GLYCERATE TRANSPORT/METABOLISM SYSTEM REPRESSOR MNGR-RELATED"/>
    <property type="match status" value="1"/>
</dbReference>
<dbReference type="Pfam" id="PF07702">
    <property type="entry name" value="UTRA"/>
    <property type="match status" value="1"/>
</dbReference>
<dbReference type="Pfam" id="PF00392">
    <property type="entry name" value="GntR"/>
    <property type="match status" value="1"/>
</dbReference>
<organism evidence="5 6">
    <name type="scientific">Latilactobacillus curvatus</name>
    <name type="common">Lactobacillus curvatus</name>
    <dbReference type="NCBI Taxonomy" id="28038"/>
    <lineage>
        <taxon>Bacteria</taxon>
        <taxon>Bacillati</taxon>
        <taxon>Bacillota</taxon>
        <taxon>Bacilli</taxon>
        <taxon>Lactobacillales</taxon>
        <taxon>Lactobacillaceae</taxon>
        <taxon>Latilactobacillus</taxon>
    </lineage>
</organism>
<dbReference type="CDD" id="cd07377">
    <property type="entry name" value="WHTH_GntR"/>
    <property type="match status" value="1"/>
</dbReference>
<dbReference type="SMART" id="SM00345">
    <property type="entry name" value="HTH_GNTR"/>
    <property type="match status" value="1"/>
</dbReference>
<evidence type="ECO:0000313" key="6">
    <source>
        <dbReference type="Proteomes" id="UP000825100"/>
    </source>
</evidence>
<dbReference type="SUPFAM" id="SSF46785">
    <property type="entry name" value="Winged helix' DNA-binding domain"/>
    <property type="match status" value="1"/>
</dbReference>
<dbReference type="InterPro" id="IPR028978">
    <property type="entry name" value="Chorismate_lyase_/UTRA_dom_sf"/>
</dbReference>
<evidence type="ECO:0000256" key="2">
    <source>
        <dbReference type="ARBA" id="ARBA00023125"/>
    </source>
</evidence>
<keyword evidence="3" id="KW-0804">Transcription</keyword>
<dbReference type="InterPro" id="IPR050679">
    <property type="entry name" value="Bact_HTH_transcr_reg"/>
</dbReference>
<dbReference type="EMBL" id="AP024685">
    <property type="protein sequence ID" value="BCX30358.1"/>
    <property type="molecule type" value="Genomic_DNA"/>
</dbReference>
<gene>
    <name evidence="5" type="ORF">LTWDN19_09250</name>
</gene>
<dbReference type="InterPro" id="IPR000524">
    <property type="entry name" value="Tscrpt_reg_HTH_GntR"/>
</dbReference>
<keyword evidence="2" id="KW-0238">DNA-binding</keyword>
<dbReference type="SUPFAM" id="SSF64288">
    <property type="entry name" value="Chorismate lyase-like"/>
    <property type="match status" value="1"/>
</dbReference>
<name>A0ABN6GHK7_LATCU</name>
<dbReference type="Gene3D" id="1.10.10.10">
    <property type="entry name" value="Winged helix-like DNA-binding domain superfamily/Winged helix DNA-binding domain"/>
    <property type="match status" value="1"/>
</dbReference>
<dbReference type="PANTHER" id="PTHR44846:SF1">
    <property type="entry name" value="MANNOSYL-D-GLYCERATE TRANSPORT_METABOLISM SYSTEM REPRESSOR MNGR-RELATED"/>
    <property type="match status" value="1"/>
</dbReference>
<feature type="domain" description="HTH gntR-type" evidence="4">
    <location>
        <begin position="3"/>
        <end position="71"/>
    </location>
</feature>
<accession>A0ABN6GHK7</accession>
<sequence>MVKYLYVEIAEALRDDIQKGVYGIHQKLPSETDLANQFSTTRLTIRKAIDLLVKQHVVVRDRNRGTYVLATQSKISSGSSGLVGFTEVAKQFQLDVSTRVLDLRRTIVYPDYVASKLDLAPQEPVWQIERLRMADGEAMTHEQIYLKQKILPELTAHEAQGSLYRLIEQTIPIGYANQELEAVVLEKGLSDLLETSPGQPAFLAHTVRIQWTVIQFFMITRIIVLINTRSITSCNVNIKRRVLNESNCLVGSNPSWIRW</sequence>
<dbReference type="Gene3D" id="3.40.1410.10">
    <property type="entry name" value="Chorismate lyase-like"/>
    <property type="match status" value="1"/>
</dbReference>
<evidence type="ECO:0000313" key="5">
    <source>
        <dbReference type="EMBL" id="BCX30358.1"/>
    </source>
</evidence>
<dbReference type="InterPro" id="IPR036390">
    <property type="entry name" value="WH_DNA-bd_sf"/>
</dbReference>
<dbReference type="PRINTS" id="PR00035">
    <property type="entry name" value="HTHGNTR"/>
</dbReference>
<dbReference type="PROSITE" id="PS50949">
    <property type="entry name" value="HTH_GNTR"/>
    <property type="match status" value="1"/>
</dbReference>
<evidence type="ECO:0000256" key="3">
    <source>
        <dbReference type="ARBA" id="ARBA00023163"/>
    </source>
</evidence>